<reference evidence="2 3" key="1">
    <citation type="submission" date="2019-03" db="EMBL/GenBank/DDBJ databases">
        <title>Seongchinamella monodicae gen. nov., sp. nov., a novel member of the Gammaproteobacteria isolated from a tidal mudflat of beach.</title>
        <authorList>
            <person name="Yang H.G."/>
            <person name="Kang J.W."/>
            <person name="Lee S.D."/>
        </authorList>
    </citation>
    <scope>NUCLEOTIDE SEQUENCE [LARGE SCALE GENOMIC DNA]</scope>
    <source>
        <strain evidence="2 3">GH4-78</strain>
    </source>
</reference>
<name>A0A4R5LTJ7_9GAMM</name>
<comment type="caution">
    <text evidence="2">The sequence shown here is derived from an EMBL/GenBank/DDBJ whole genome shotgun (WGS) entry which is preliminary data.</text>
</comment>
<organism evidence="2 3">
    <name type="scientific">Seongchinamella unica</name>
    <dbReference type="NCBI Taxonomy" id="2547392"/>
    <lineage>
        <taxon>Bacteria</taxon>
        <taxon>Pseudomonadati</taxon>
        <taxon>Pseudomonadota</taxon>
        <taxon>Gammaproteobacteria</taxon>
        <taxon>Cellvibrionales</taxon>
        <taxon>Halieaceae</taxon>
        <taxon>Seongchinamella</taxon>
    </lineage>
</organism>
<dbReference type="AlphaFoldDB" id="A0A4R5LTJ7"/>
<gene>
    <name evidence="2" type="ORF">E2F43_00080</name>
</gene>
<sequence>MNTFKAHTVDTAPSDSHTALQSVKESIGLLPNVFAAIAESPLALETFVTLNGAFAESSLSPEEQQIVLLATSTENNCVYCVAGHTAFANQINMPQRDVDAMREMRPLEDEKLQALNKLVRQMVRGRGRVSETDIENFLAAGYSRQQFFEVIIGVCVKTFSNYVSIGLELELDAAFQTYAWEGRNAKATNQEYARQ</sequence>
<dbReference type="Pfam" id="PF02627">
    <property type="entry name" value="CMD"/>
    <property type="match status" value="1"/>
</dbReference>
<proteinExistence type="predicted"/>
<dbReference type="PANTHER" id="PTHR35446:SF3">
    <property type="entry name" value="CMD DOMAIN-CONTAINING PROTEIN"/>
    <property type="match status" value="1"/>
</dbReference>
<dbReference type="Proteomes" id="UP000295554">
    <property type="component" value="Unassembled WGS sequence"/>
</dbReference>
<dbReference type="PANTHER" id="PTHR35446">
    <property type="entry name" value="SI:CH211-175M2.5"/>
    <property type="match status" value="1"/>
</dbReference>
<dbReference type="InterPro" id="IPR003779">
    <property type="entry name" value="CMD-like"/>
</dbReference>
<evidence type="ECO:0000259" key="1">
    <source>
        <dbReference type="Pfam" id="PF02627"/>
    </source>
</evidence>
<dbReference type="InterPro" id="IPR029032">
    <property type="entry name" value="AhpD-like"/>
</dbReference>
<dbReference type="SUPFAM" id="SSF69118">
    <property type="entry name" value="AhpD-like"/>
    <property type="match status" value="1"/>
</dbReference>
<dbReference type="Gene3D" id="1.20.1290.10">
    <property type="entry name" value="AhpD-like"/>
    <property type="match status" value="1"/>
</dbReference>
<feature type="domain" description="Carboxymuconolactone decarboxylase-like" evidence="1">
    <location>
        <begin position="43"/>
        <end position="101"/>
    </location>
</feature>
<dbReference type="RefSeq" id="WP_133208861.1">
    <property type="nucleotide sequence ID" value="NZ_SMSE01000001.1"/>
</dbReference>
<keyword evidence="3" id="KW-1185">Reference proteome</keyword>
<dbReference type="GO" id="GO:0051920">
    <property type="term" value="F:peroxiredoxin activity"/>
    <property type="evidence" value="ECO:0007669"/>
    <property type="project" value="InterPro"/>
</dbReference>
<evidence type="ECO:0000313" key="2">
    <source>
        <dbReference type="EMBL" id="TDG14684.1"/>
    </source>
</evidence>
<evidence type="ECO:0000313" key="3">
    <source>
        <dbReference type="Proteomes" id="UP000295554"/>
    </source>
</evidence>
<dbReference type="OrthoDB" id="9808310at2"/>
<dbReference type="EMBL" id="SMSE01000001">
    <property type="protein sequence ID" value="TDG14684.1"/>
    <property type="molecule type" value="Genomic_DNA"/>
</dbReference>
<accession>A0A4R5LTJ7</accession>
<protein>
    <submittedName>
        <fullName evidence="2">Carboxymuconolactone decarboxylase family protein</fullName>
    </submittedName>
</protein>